<sequence length="432" mass="50367">MTKRPLKVSLVVEGEGTISSLMASLSSLVGVPECRIQLCHVDSENLISFNVISSTNTKQLKDTMCAYELIEITNGVVNEVISVRLLNRKVQRKKRYFINPFDIHFFSLPLIASFHKSNMNNTKFYQMVFKMVGWMYKENRMDHDEYPFTLYYVNERGTSSRNISWFSQDIGTPIPIDEGLLDLDQDETVAIDWKPKLNLLQKIGFNYTNWFDIHESVKENYDNLKKPISLDQCFDWFSHNEELSEPIYCSTCKQHEKVWKKLEIWKAPPILIVHLKRFMYFKNRWIKSNRSVLFPQTNLHLQCQDMISPSDSDTNSSDKGTHDLVFDLYACVNHYGTMSGGHYTVYSQNLVDKNWYLYNDHQVSHLEHLEDIQSPAAYILFYKVQGVENSFTFENTPITPQNHDNPNQETEFDPQSYPESTEEPSTSTCLLS</sequence>
<dbReference type="InterPro" id="IPR038765">
    <property type="entry name" value="Papain-like_cys_pep_sf"/>
</dbReference>
<dbReference type="SUPFAM" id="SSF54001">
    <property type="entry name" value="Cysteine proteinases"/>
    <property type="match status" value="1"/>
</dbReference>
<evidence type="ECO:0000256" key="1">
    <source>
        <dbReference type="SAM" id="MobiDB-lite"/>
    </source>
</evidence>
<dbReference type="EMBL" id="GIBP01002078">
    <property type="protein sequence ID" value="NDV31047.1"/>
    <property type="molecule type" value="Transcribed_RNA"/>
</dbReference>
<feature type="region of interest" description="Disordered" evidence="1">
    <location>
        <begin position="393"/>
        <end position="432"/>
    </location>
</feature>
<feature type="compositionally biased region" description="Low complexity" evidence="1">
    <location>
        <begin position="423"/>
        <end position="432"/>
    </location>
</feature>
<feature type="compositionally biased region" description="Polar residues" evidence="1">
    <location>
        <begin position="393"/>
        <end position="409"/>
    </location>
</feature>
<dbReference type="InterPro" id="IPR028889">
    <property type="entry name" value="USP"/>
</dbReference>
<reference evidence="3" key="1">
    <citation type="journal article" date="2020" name="J. Eukaryot. Microbiol.">
        <title>De novo Sequencing, Assembly and Annotation of the Transcriptome for the Free-Living Testate Amoeba Arcella intermedia.</title>
        <authorList>
            <person name="Ribeiro G.M."/>
            <person name="Porfirio-Sousa A.L."/>
            <person name="Maurer-Alcala X.X."/>
            <person name="Katz L.A."/>
            <person name="Lahr D.J.G."/>
        </authorList>
    </citation>
    <scope>NUCLEOTIDE SEQUENCE</scope>
</reference>
<feature type="domain" description="USP" evidence="2">
    <location>
        <begin position="29"/>
        <end position="385"/>
    </location>
</feature>
<name>A0A6B2L2B8_9EUKA</name>
<protein>
    <recommendedName>
        <fullName evidence="2">USP domain-containing protein</fullName>
    </recommendedName>
</protein>
<dbReference type="AlphaFoldDB" id="A0A6B2L2B8"/>
<accession>A0A6B2L2B8</accession>
<dbReference type="Gene3D" id="3.90.70.10">
    <property type="entry name" value="Cysteine proteinases"/>
    <property type="match status" value="1"/>
</dbReference>
<organism evidence="3">
    <name type="scientific">Arcella intermedia</name>
    <dbReference type="NCBI Taxonomy" id="1963864"/>
    <lineage>
        <taxon>Eukaryota</taxon>
        <taxon>Amoebozoa</taxon>
        <taxon>Tubulinea</taxon>
        <taxon>Elardia</taxon>
        <taxon>Arcellinida</taxon>
        <taxon>Sphaerothecina</taxon>
        <taxon>Arcellidae</taxon>
        <taxon>Arcella</taxon>
    </lineage>
</organism>
<proteinExistence type="predicted"/>
<dbReference type="GO" id="GO:0004843">
    <property type="term" value="F:cysteine-type deubiquitinase activity"/>
    <property type="evidence" value="ECO:0007669"/>
    <property type="project" value="InterPro"/>
</dbReference>
<dbReference type="Pfam" id="PF00443">
    <property type="entry name" value="UCH"/>
    <property type="match status" value="1"/>
</dbReference>
<evidence type="ECO:0000313" key="3">
    <source>
        <dbReference type="EMBL" id="NDV31047.1"/>
    </source>
</evidence>
<dbReference type="GO" id="GO:0016579">
    <property type="term" value="P:protein deubiquitination"/>
    <property type="evidence" value="ECO:0007669"/>
    <property type="project" value="InterPro"/>
</dbReference>
<dbReference type="PANTHER" id="PTHR21646">
    <property type="entry name" value="UBIQUITIN CARBOXYL-TERMINAL HYDROLASE"/>
    <property type="match status" value="1"/>
</dbReference>
<dbReference type="InterPro" id="IPR050185">
    <property type="entry name" value="Ub_carboxyl-term_hydrolase"/>
</dbReference>
<dbReference type="PROSITE" id="PS50235">
    <property type="entry name" value="USP_3"/>
    <property type="match status" value="1"/>
</dbReference>
<dbReference type="InterPro" id="IPR001394">
    <property type="entry name" value="Peptidase_C19_UCH"/>
</dbReference>
<evidence type="ECO:0000259" key="2">
    <source>
        <dbReference type="PROSITE" id="PS50235"/>
    </source>
</evidence>